<feature type="transmembrane region" description="Helical" evidence="9">
    <location>
        <begin position="107"/>
        <end position="128"/>
    </location>
</feature>
<dbReference type="PANTHER" id="PTHR48022">
    <property type="entry name" value="PLASTIDIC GLUCOSE TRANSPORTER 4"/>
    <property type="match status" value="1"/>
</dbReference>
<dbReference type="PROSITE" id="PS50850">
    <property type="entry name" value="MFS"/>
    <property type="match status" value="1"/>
</dbReference>
<feature type="transmembrane region" description="Helical" evidence="9">
    <location>
        <begin position="198"/>
        <end position="217"/>
    </location>
</feature>
<dbReference type="GO" id="GO:0000023">
    <property type="term" value="P:maltose metabolic process"/>
    <property type="evidence" value="ECO:0007669"/>
    <property type="project" value="UniProtKB-KW"/>
</dbReference>
<sequence length="565" mass="63306">MASQDNNVSEKAVVTLDEGQLRRMSISKADYSHIANDAAKAAKAETTMTLRQGLKIYPYAVFWSILLSTCIVMEGFDKTLLNNLYAYPPFQKKFGVLLANGTYELTVAWQTGLSNAALVGEILGLLLNGIAAERFGYRKTIITAMVMVTAFIFIVFFAENVITILVGQVLLGVPWGIFQTITTTYAAEVCPVALRGYLTTYINLCWVMGQLIASGVLRGMLTRDDKWGYKIPFAFQWIWPVPIIIGVIFAPESPWWLIRRERTDEARKVLVRLTSKDPNFNADETIAMMEHTNAMEKAHNAGTSYLDCFKGTNLRRTEIVCFTWAVQTLCGSTFMGFSTYFYRQAGLGVEHAFTMSLAQYALGAIGTIFSWILMSWFGRRTLYLWGQFLMCAFLFIIGCLGIISRENIGAQWAIGSMLLIYTFIYDATIGPVCYSLVAELSSNRLRAKTVVLARILYNITGLATNIITPRMLNPTAWNWGAKAGYFWAGSCLLCTLWTYFRLPEPAGRTYGELDVLFEQKVSARKFKSTLADPFLALQAEREAYGLESDVEAEKVGPTVERVERA</sequence>
<accession>A0A1B8GPY4</accession>
<feature type="transmembrane region" description="Helical" evidence="9">
    <location>
        <begin position="357"/>
        <end position="377"/>
    </location>
</feature>
<dbReference type="Gene3D" id="1.20.1250.20">
    <property type="entry name" value="MFS general substrate transporter like domains"/>
    <property type="match status" value="1"/>
</dbReference>
<dbReference type="AlphaFoldDB" id="A0A1B8GPY4"/>
<organism evidence="11 12">
    <name type="scientific">Pseudogymnoascus verrucosus</name>
    <dbReference type="NCBI Taxonomy" id="342668"/>
    <lineage>
        <taxon>Eukaryota</taxon>
        <taxon>Fungi</taxon>
        <taxon>Dikarya</taxon>
        <taxon>Ascomycota</taxon>
        <taxon>Pezizomycotina</taxon>
        <taxon>Leotiomycetes</taxon>
        <taxon>Thelebolales</taxon>
        <taxon>Thelebolaceae</taxon>
        <taxon>Pseudogymnoascus</taxon>
    </lineage>
</organism>
<feature type="transmembrane region" description="Helical" evidence="9">
    <location>
        <begin position="479"/>
        <end position="500"/>
    </location>
</feature>
<evidence type="ECO:0000256" key="3">
    <source>
        <dbReference type="ARBA" id="ARBA00022448"/>
    </source>
</evidence>
<feature type="transmembrane region" description="Helical" evidence="9">
    <location>
        <begin position="410"/>
        <end position="437"/>
    </location>
</feature>
<reference evidence="12" key="2">
    <citation type="journal article" date="2018" name="Nat. Commun.">
        <title>Extreme sensitivity to ultraviolet light in the fungal pathogen causing white-nose syndrome of bats.</title>
        <authorList>
            <person name="Palmer J.M."/>
            <person name="Drees K.P."/>
            <person name="Foster J.T."/>
            <person name="Lindner D.L."/>
        </authorList>
    </citation>
    <scope>NUCLEOTIDE SEQUENCE [LARGE SCALE GENOMIC DNA]</scope>
    <source>
        <strain evidence="12">UAMH 10579</strain>
    </source>
</reference>
<keyword evidence="12" id="KW-1185">Reference proteome</keyword>
<gene>
    <name evidence="11" type="ORF">VE01_03974</name>
</gene>
<dbReference type="InterPro" id="IPR050360">
    <property type="entry name" value="MFS_Sugar_Transporters"/>
</dbReference>
<dbReference type="InterPro" id="IPR005829">
    <property type="entry name" value="Sugar_transporter_CS"/>
</dbReference>
<evidence type="ECO:0000256" key="4">
    <source>
        <dbReference type="ARBA" id="ARBA00022692"/>
    </source>
</evidence>
<feature type="transmembrane region" description="Helical" evidence="9">
    <location>
        <begin position="237"/>
        <end position="258"/>
    </location>
</feature>
<dbReference type="GeneID" id="28837360"/>
<evidence type="ECO:0000256" key="1">
    <source>
        <dbReference type="ARBA" id="ARBA00004141"/>
    </source>
</evidence>
<evidence type="ECO:0000256" key="6">
    <source>
        <dbReference type="ARBA" id="ARBA00023136"/>
    </source>
</evidence>
<feature type="transmembrane region" description="Helical" evidence="9">
    <location>
        <begin position="384"/>
        <end position="404"/>
    </location>
</feature>
<feature type="transmembrane region" description="Helical" evidence="9">
    <location>
        <begin position="164"/>
        <end position="186"/>
    </location>
</feature>
<dbReference type="SUPFAM" id="SSF103473">
    <property type="entry name" value="MFS general substrate transporter"/>
    <property type="match status" value="1"/>
</dbReference>
<evidence type="ECO:0000259" key="10">
    <source>
        <dbReference type="PROSITE" id="PS50850"/>
    </source>
</evidence>
<evidence type="ECO:0000256" key="8">
    <source>
        <dbReference type="RuleBase" id="RU003346"/>
    </source>
</evidence>
<dbReference type="InterPro" id="IPR005828">
    <property type="entry name" value="MFS_sugar_transport-like"/>
</dbReference>
<dbReference type="PROSITE" id="PS00217">
    <property type="entry name" value="SUGAR_TRANSPORT_2"/>
    <property type="match status" value="1"/>
</dbReference>
<feature type="transmembrane region" description="Helical" evidence="9">
    <location>
        <begin position="56"/>
        <end position="76"/>
    </location>
</feature>
<evidence type="ECO:0000256" key="5">
    <source>
        <dbReference type="ARBA" id="ARBA00022989"/>
    </source>
</evidence>
<dbReference type="InterPro" id="IPR003663">
    <property type="entry name" value="Sugar/inositol_transpt"/>
</dbReference>
<dbReference type="GO" id="GO:0005351">
    <property type="term" value="F:carbohydrate:proton symporter activity"/>
    <property type="evidence" value="ECO:0007669"/>
    <property type="project" value="TreeGrafter"/>
</dbReference>
<dbReference type="Pfam" id="PF00083">
    <property type="entry name" value="Sugar_tr"/>
    <property type="match status" value="1"/>
</dbReference>
<evidence type="ECO:0000313" key="12">
    <source>
        <dbReference type="Proteomes" id="UP000091956"/>
    </source>
</evidence>
<proteinExistence type="inferred from homology"/>
<comment type="similarity">
    <text evidence="2 8">Belongs to the major facilitator superfamily. Sugar transporter (TC 2.A.1.1) family.</text>
</comment>
<reference evidence="11 12" key="1">
    <citation type="submission" date="2016-03" db="EMBL/GenBank/DDBJ databases">
        <title>Comparative genomics of Pseudogymnoascus destructans, the fungus causing white-nose syndrome of bats.</title>
        <authorList>
            <person name="Palmer J.M."/>
            <person name="Drees K.P."/>
            <person name="Foster J.T."/>
            <person name="Lindner D.L."/>
        </authorList>
    </citation>
    <scope>NUCLEOTIDE SEQUENCE [LARGE SCALE GENOMIC DNA]</scope>
    <source>
        <strain evidence="11 12">UAMH 10579</strain>
    </source>
</reference>
<dbReference type="NCBIfam" id="TIGR00879">
    <property type="entry name" value="SP"/>
    <property type="match status" value="1"/>
</dbReference>
<feature type="transmembrane region" description="Helical" evidence="9">
    <location>
        <begin position="319"/>
        <end position="342"/>
    </location>
</feature>
<keyword evidence="7" id="KW-0462">Maltose metabolism</keyword>
<dbReference type="GO" id="GO:0016020">
    <property type="term" value="C:membrane"/>
    <property type="evidence" value="ECO:0007669"/>
    <property type="project" value="UniProtKB-SubCell"/>
</dbReference>
<evidence type="ECO:0000256" key="7">
    <source>
        <dbReference type="ARBA" id="ARBA00026248"/>
    </source>
</evidence>
<protein>
    <recommendedName>
        <fullName evidence="10">Major facilitator superfamily (MFS) profile domain-containing protein</fullName>
    </recommendedName>
</protein>
<dbReference type="InterPro" id="IPR036259">
    <property type="entry name" value="MFS_trans_sf"/>
</dbReference>
<evidence type="ECO:0000313" key="11">
    <source>
        <dbReference type="EMBL" id="OBT97899.1"/>
    </source>
</evidence>
<dbReference type="OrthoDB" id="6612291at2759"/>
<keyword evidence="4 9" id="KW-0812">Transmembrane</keyword>
<keyword evidence="6 9" id="KW-0472">Membrane</keyword>
<dbReference type="PANTHER" id="PTHR48022:SF5">
    <property type="entry name" value="ALPHA-GLUCOSIDES PERMEASE MPH2-RELATED"/>
    <property type="match status" value="1"/>
</dbReference>
<name>A0A1B8GPY4_9PEZI</name>
<feature type="transmembrane region" description="Helical" evidence="9">
    <location>
        <begin position="449"/>
        <end position="467"/>
    </location>
</feature>
<evidence type="ECO:0000256" key="2">
    <source>
        <dbReference type="ARBA" id="ARBA00010992"/>
    </source>
</evidence>
<dbReference type="EMBL" id="KV460219">
    <property type="protein sequence ID" value="OBT97899.1"/>
    <property type="molecule type" value="Genomic_DNA"/>
</dbReference>
<dbReference type="Proteomes" id="UP000091956">
    <property type="component" value="Unassembled WGS sequence"/>
</dbReference>
<evidence type="ECO:0000256" key="9">
    <source>
        <dbReference type="SAM" id="Phobius"/>
    </source>
</evidence>
<dbReference type="FunFam" id="1.20.1250.20:FF:000149">
    <property type="entry name" value="MFS transporter, SP family, general alpha glucoside:H+ symporter"/>
    <property type="match status" value="1"/>
</dbReference>
<keyword evidence="5 9" id="KW-1133">Transmembrane helix</keyword>
<keyword evidence="3 8" id="KW-0813">Transport</keyword>
<dbReference type="InterPro" id="IPR020846">
    <property type="entry name" value="MFS_dom"/>
</dbReference>
<dbReference type="RefSeq" id="XP_018131632.1">
    <property type="nucleotide sequence ID" value="XM_018273453.2"/>
</dbReference>
<feature type="transmembrane region" description="Helical" evidence="9">
    <location>
        <begin position="140"/>
        <end position="158"/>
    </location>
</feature>
<feature type="domain" description="Major facilitator superfamily (MFS) profile" evidence="10">
    <location>
        <begin position="63"/>
        <end position="506"/>
    </location>
</feature>
<comment type="subcellular location">
    <subcellularLocation>
        <location evidence="1">Membrane</location>
        <topology evidence="1">Multi-pass membrane protein</topology>
    </subcellularLocation>
</comment>